<evidence type="ECO:0000256" key="5">
    <source>
        <dbReference type="SAM" id="MobiDB-lite"/>
    </source>
</evidence>
<dbReference type="CDD" id="cd03230">
    <property type="entry name" value="ABC_DR_subfamily_A"/>
    <property type="match status" value="1"/>
</dbReference>
<dbReference type="KEGG" id="haer:DU502_11500"/>
<dbReference type="Gene3D" id="3.40.50.300">
    <property type="entry name" value="P-loop containing nucleotide triphosphate hydrolases"/>
    <property type="match status" value="1"/>
</dbReference>
<dbReference type="EMBL" id="REFS01000008">
    <property type="protein sequence ID" value="RMB11655.1"/>
    <property type="molecule type" value="Genomic_DNA"/>
</dbReference>
<dbReference type="Pfam" id="PF00005">
    <property type="entry name" value="ABC_tran"/>
    <property type="match status" value="1"/>
</dbReference>
<dbReference type="InterPro" id="IPR027417">
    <property type="entry name" value="P-loop_NTPase"/>
</dbReference>
<evidence type="ECO:0000256" key="4">
    <source>
        <dbReference type="ARBA" id="ARBA00022840"/>
    </source>
</evidence>
<accession>A0A3M0CRV8</accession>
<evidence type="ECO:0000256" key="3">
    <source>
        <dbReference type="ARBA" id="ARBA00022741"/>
    </source>
</evidence>
<reference evidence="8 9" key="1">
    <citation type="journal article" date="2015" name="Stand. Genomic Sci.">
        <title>Genomic Encyclopedia of Bacterial and Archaeal Type Strains, Phase III: the genomes of soil and plant-associated and newly described type strains.</title>
        <authorList>
            <person name="Whitman W.B."/>
            <person name="Woyke T."/>
            <person name="Klenk H.P."/>
            <person name="Zhou Y."/>
            <person name="Lilburn T.G."/>
            <person name="Beck B.J."/>
            <person name="De Vos P."/>
            <person name="Vandamme P."/>
            <person name="Eisen J.A."/>
            <person name="Garrity G."/>
            <person name="Hugenholtz P."/>
            <person name="Kyrpides N.C."/>
        </authorList>
    </citation>
    <scope>NUCLEOTIDE SEQUENCE [LARGE SCALE GENOMIC DNA]</scope>
    <source>
        <strain evidence="8 9">CGMCC 1.10124</strain>
    </source>
</reference>
<evidence type="ECO:0000256" key="1">
    <source>
        <dbReference type="ARBA" id="ARBA00005417"/>
    </source>
</evidence>
<dbReference type="AlphaFoldDB" id="A0A3M0CRV8"/>
<comment type="similarity">
    <text evidence="1">Belongs to the ABC transporter superfamily.</text>
</comment>
<keyword evidence="4 8" id="KW-0067">ATP-binding</keyword>
<dbReference type="InterPro" id="IPR003593">
    <property type="entry name" value="AAA+_ATPase"/>
</dbReference>
<dbReference type="SUPFAM" id="SSF52540">
    <property type="entry name" value="P-loop containing nucleoside triphosphate hydrolases"/>
    <property type="match status" value="1"/>
</dbReference>
<name>A0A3M0CRV8_9EURY</name>
<dbReference type="GO" id="GO:0016887">
    <property type="term" value="F:ATP hydrolysis activity"/>
    <property type="evidence" value="ECO:0007669"/>
    <property type="project" value="InterPro"/>
</dbReference>
<protein>
    <submittedName>
        <fullName evidence="7">ABC transporter ATP-binding protein</fullName>
    </submittedName>
    <submittedName>
        <fullName evidence="8">Cu-processing system ATP-binding protein</fullName>
    </submittedName>
</protein>
<dbReference type="PROSITE" id="PS50893">
    <property type="entry name" value="ABC_TRANSPORTER_2"/>
    <property type="match status" value="1"/>
</dbReference>
<evidence type="ECO:0000313" key="10">
    <source>
        <dbReference type="Proteomes" id="UP000282007"/>
    </source>
</evidence>
<feature type="domain" description="ABC transporter" evidence="6">
    <location>
        <begin position="4"/>
        <end position="234"/>
    </location>
</feature>
<dbReference type="OrthoDB" id="87732at2157"/>
<dbReference type="GO" id="GO:0005524">
    <property type="term" value="F:ATP binding"/>
    <property type="evidence" value="ECO:0007669"/>
    <property type="project" value="UniProtKB-KW"/>
</dbReference>
<keyword evidence="3" id="KW-0547">Nucleotide-binding</keyword>
<reference evidence="7 10" key="2">
    <citation type="submission" date="2018-07" db="EMBL/GenBank/DDBJ databases">
        <title>Genome sequences of Haloplanus aerogenes JCM 16430T.</title>
        <authorList>
            <person name="Kim Y.B."/>
            <person name="Roh S.W."/>
        </authorList>
    </citation>
    <scope>NUCLEOTIDE SEQUENCE [LARGE SCALE GENOMIC DNA]</scope>
    <source>
        <strain evidence="7 10">JCM 16430</strain>
    </source>
</reference>
<evidence type="ECO:0000313" key="9">
    <source>
        <dbReference type="Proteomes" id="UP000277326"/>
    </source>
</evidence>
<proteinExistence type="inferred from homology"/>
<organism evidence="8 9">
    <name type="scientific">Haloplanus aerogenes</name>
    <dbReference type="NCBI Taxonomy" id="660522"/>
    <lineage>
        <taxon>Archaea</taxon>
        <taxon>Methanobacteriati</taxon>
        <taxon>Methanobacteriota</taxon>
        <taxon>Stenosarchaea group</taxon>
        <taxon>Halobacteria</taxon>
        <taxon>Halobacteriales</taxon>
        <taxon>Haloferacaceae</taxon>
        <taxon>Haloplanus</taxon>
    </lineage>
</organism>
<keyword evidence="2" id="KW-0813">Transport</keyword>
<dbReference type="Proteomes" id="UP000277326">
    <property type="component" value="Unassembled WGS sequence"/>
</dbReference>
<evidence type="ECO:0000256" key="2">
    <source>
        <dbReference type="ARBA" id="ARBA00022448"/>
    </source>
</evidence>
<gene>
    <name evidence="8" type="ORF">ATH50_3354</name>
    <name evidence="7" type="ORF">DU502_11500</name>
</gene>
<dbReference type="EMBL" id="CP034145">
    <property type="protein sequence ID" value="AZH25958.1"/>
    <property type="molecule type" value="Genomic_DNA"/>
</dbReference>
<evidence type="ECO:0000313" key="8">
    <source>
        <dbReference type="EMBL" id="RMB11655.1"/>
    </source>
</evidence>
<dbReference type="PANTHER" id="PTHR43335:SF4">
    <property type="entry name" value="ABC TRANSPORTER, ATP-BINDING PROTEIN"/>
    <property type="match status" value="1"/>
</dbReference>
<dbReference type="SMART" id="SM00382">
    <property type="entry name" value="AAA"/>
    <property type="match status" value="1"/>
</dbReference>
<feature type="region of interest" description="Disordered" evidence="5">
    <location>
        <begin position="307"/>
        <end position="326"/>
    </location>
</feature>
<keyword evidence="10" id="KW-1185">Reference proteome</keyword>
<evidence type="ECO:0000313" key="7">
    <source>
        <dbReference type="EMBL" id="AZH25958.1"/>
    </source>
</evidence>
<dbReference type="PANTHER" id="PTHR43335">
    <property type="entry name" value="ABC TRANSPORTER, ATP-BINDING PROTEIN"/>
    <property type="match status" value="1"/>
</dbReference>
<dbReference type="InterPro" id="IPR003439">
    <property type="entry name" value="ABC_transporter-like_ATP-bd"/>
</dbReference>
<evidence type="ECO:0000259" key="6">
    <source>
        <dbReference type="PROSITE" id="PS50893"/>
    </source>
</evidence>
<sequence length="326" mass="34697">MNEINIENVTKTYGDVTSLDGVSLTIPSGSTFGLLGTNGAGKTTLFRLLVGHEHPDTGTLEVAGRSPDEGASIRQRVGYLPENAGFPASFTGREVLSFHADMRGVSSAVKDDRIADALETVGLSEAADRRVGGYSNGMNRRLGLATVLVAEPRVLLLDEPFSGLDPMGVDALNGVIARLSTETSMTIVLTSHTLVEAGRVCDRIAILDDGCVRVSGAADDLRRATGYTVTVRFRAVDEDALSRVADRFVESPNVRAVDRTDDGWLRVRCARDEVLDVITAAHDGTDVDGFEVHEPDLYDVFHDAVGSDAGMETAPPPAAGRQERGG</sequence>
<reference evidence="8" key="3">
    <citation type="submission" date="2018-10" db="EMBL/GenBank/DDBJ databases">
        <authorList>
            <person name="Whitman W."/>
            <person name="Huntemann M."/>
            <person name="Clum A."/>
            <person name="Pillay M."/>
            <person name="Palaniappan K."/>
            <person name="Varghese N."/>
            <person name="Mikhailova N."/>
            <person name="Stamatis D."/>
            <person name="Reddy T."/>
            <person name="Daum C."/>
            <person name="Shapiro N."/>
            <person name="Ivanova N."/>
            <person name="Kyrpides N."/>
            <person name="Woyke T."/>
        </authorList>
    </citation>
    <scope>NUCLEOTIDE SEQUENCE</scope>
    <source>
        <strain evidence="8">CGMCC 1.10124</strain>
    </source>
</reference>
<dbReference type="Proteomes" id="UP000282007">
    <property type="component" value="Chromosome"/>
</dbReference>